<keyword evidence="6 10" id="KW-0378">Hydrolase</keyword>
<evidence type="ECO:0000256" key="11">
    <source>
        <dbReference type="SAM" id="SignalP"/>
    </source>
</evidence>
<evidence type="ECO:0000256" key="5">
    <source>
        <dbReference type="ARBA" id="ARBA00022729"/>
    </source>
</evidence>
<sequence length="1283" mass="138598">MDLSSMTTLLLLMLLQINNAVSNVEEIQTYIIHMDHSHKPESFLTHEAWHKSTVKSLSSSSPAENGDGSEMLLYSYSHVMHGFSARLTPSQLSRLEKSPAHVATYPESFGKMFTTHSPKFLGLRQNLGLWPNASFGQDVIIGIIDTGIWPESESFSDKGMSEVPLRWKGVCENGTAFTPSLCNRKLIGARSFSKGLEAAGIPISKQYDYDSPRDFFGHGTHTSSTAAGNHVLSASHFGYAKGTARGVAPHAHVAMYKVLWASDSEESAASDVLGGMDQAISDGVDIMSLSLGFDFLPYYNDIIAIGSLSAVEKGIVVVCAAGNDGPSDNSTYNGAPWITTVGAGTLDRTFTATLTLDNGFTFEGESYFPESVYIADKPLYYGKDNVSKSTCDFGALDHKEVAEKVVFCDNPNGGDIYGQLEEVKNAGAYAAIFVSDMPDLDSEDFTIPALVLPMAKGALIKEYATRANTTKVKTLTFVNTNLGTKPAPQVADFSSRGPDPVTPGILKPDILAPGVDVLAAVAPNKMLMEVNNYNLASDYQLMSGTSMAAPHVAGVVALLKAVHREWSPAAIRSAIMTTAYNLDNTRNTIKDQGDGLAATPLEFGAGHINPNRAMNPGLVYDMDVQDYIEFLCGLGYTTKQMSAVIRRNQWSCRQQPTELNYPSFIAIFNSTDSSPKAKNFSRVVTNVGDDASSYFAFLEVPKGMKIAVEPSTLTFTGKNQEQGFVLSVEIDSNAPKVTYGYLKWIDQYNHIVSSPVVVITNAVSNVEEIQTYIIHVDHSHKPESFLTHAAWHKSTVKSLWSSSPAENDDSEMLLYLYSHVMHGFSARLTPSQLSRLEKSPAHVATYPESFGKMFTTHSPKFLGLRQNLGLWPNASFGQDVIIGILDSGICPESESFGDKGMSEVPLRWKGVCENGTAFTPSLCNKKLIGARSFSKGHEAADFSGHATHTSSTAAGNHVLSASHFGYAKGTARGVAPHSHVAMYKVLWAAYTNKSAASDVLAWMNQAISDGIDIMSLSLGFDFLPYYNDIIAIGSLSAVEKGIVVLCAAGNDGPSRNSTYNGAPWITTVGAGTLDRTFTATLTLDNGFTVEGESYFPKSVYIADKPLYYGKDSVRKSTCDFGALDHKEVAEKVVFCDNPRGGGIDGQLEEYATRANTTYVKTLTFVNTNLGTKPAPQVAFLSSRGPDPITPSILKPDILAPGVDVLGALAPNKRFMEVNNYNLASDYQLILGTSMAAPHVAGVVALLKAVHREWSPAAIRSAIMTTAYNLDNTGNTIKVLLPRL</sequence>
<comment type="similarity">
    <text evidence="2 10">Belongs to the peptidase S8 family.</text>
</comment>
<keyword evidence="4 10" id="KW-0645">Protease</keyword>
<keyword evidence="8" id="KW-0325">Glycoprotein</keyword>
<dbReference type="Gene3D" id="3.40.50.200">
    <property type="entry name" value="Peptidase S8/S53 domain"/>
    <property type="match status" value="3"/>
</dbReference>
<evidence type="ECO:0000259" key="12">
    <source>
        <dbReference type="Pfam" id="PF00082"/>
    </source>
</evidence>
<dbReference type="CDD" id="cd02120">
    <property type="entry name" value="PA_subtilisin_like"/>
    <property type="match status" value="1"/>
</dbReference>
<evidence type="ECO:0008006" key="17">
    <source>
        <dbReference type="Google" id="ProtNLM"/>
    </source>
</evidence>
<evidence type="ECO:0000259" key="14">
    <source>
        <dbReference type="Pfam" id="PF17766"/>
    </source>
</evidence>
<dbReference type="InterPro" id="IPR037045">
    <property type="entry name" value="S8pro/Inhibitor_I9_sf"/>
</dbReference>
<accession>A0A498HUF9</accession>
<evidence type="ECO:0000256" key="6">
    <source>
        <dbReference type="ARBA" id="ARBA00022801"/>
    </source>
</evidence>
<dbReference type="InterPro" id="IPR023828">
    <property type="entry name" value="Peptidase_S8_Ser-AS"/>
</dbReference>
<dbReference type="PROSITE" id="PS51892">
    <property type="entry name" value="SUBTILASE"/>
    <property type="match status" value="2"/>
</dbReference>
<evidence type="ECO:0000256" key="4">
    <source>
        <dbReference type="ARBA" id="ARBA00022670"/>
    </source>
</evidence>
<dbReference type="Gene3D" id="3.50.30.30">
    <property type="match status" value="1"/>
</dbReference>
<gene>
    <name evidence="15" type="ORF">DVH24_012475</name>
</gene>
<dbReference type="InterPro" id="IPR036852">
    <property type="entry name" value="Peptidase_S8/S53_dom_sf"/>
</dbReference>
<evidence type="ECO:0000256" key="7">
    <source>
        <dbReference type="ARBA" id="ARBA00022825"/>
    </source>
</evidence>
<dbReference type="InterPro" id="IPR010259">
    <property type="entry name" value="S8pro/Inhibitor_I9"/>
</dbReference>
<evidence type="ECO:0000256" key="3">
    <source>
        <dbReference type="ARBA" id="ARBA00022525"/>
    </source>
</evidence>
<dbReference type="InterPro" id="IPR034197">
    <property type="entry name" value="Peptidases_S8_3"/>
</dbReference>
<evidence type="ECO:0000313" key="15">
    <source>
        <dbReference type="EMBL" id="RXH72791.1"/>
    </source>
</evidence>
<feature type="domain" description="Inhibitor I9" evidence="13">
    <location>
        <begin position="771"/>
        <end position="849"/>
    </location>
</feature>
<dbReference type="InterPro" id="IPR041469">
    <property type="entry name" value="Subtilisin-like_FN3"/>
</dbReference>
<evidence type="ECO:0000259" key="13">
    <source>
        <dbReference type="Pfam" id="PF05922"/>
    </source>
</evidence>
<dbReference type="EMBL" id="RDQH01000341">
    <property type="protein sequence ID" value="RXH72791.1"/>
    <property type="molecule type" value="Genomic_DNA"/>
</dbReference>
<dbReference type="InterPro" id="IPR000209">
    <property type="entry name" value="Peptidase_S8/S53_dom"/>
</dbReference>
<dbReference type="GO" id="GO:0006508">
    <property type="term" value="P:proteolysis"/>
    <property type="evidence" value="ECO:0007669"/>
    <property type="project" value="UniProtKB-KW"/>
</dbReference>
<feature type="active site" description="Charge relay system" evidence="10">
    <location>
        <position position="886"/>
    </location>
</feature>
<dbReference type="FunFam" id="3.40.50.200:FF:000006">
    <property type="entry name" value="Subtilisin-like protease SBT1.5"/>
    <property type="match status" value="2"/>
</dbReference>
<feature type="active site" description="Charge relay system" evidence="10">
    <location>
        <position position="1233"/>
    </location>
</feature>
<evidence type="ECO:0000256" key="2">
    <source>
        <dbReference type="ARBA" id="ARBA00011073"/>
    </source>
</evidence>
<keyword evidence="16" id="KW-1185">Reference proteome</keyword>
<feature type="domain" description="Subtilisin-like protease fibronectin type-III" evidence="14">
    <location>
        <begin position="658"/>
        <end position="758"/>
    </location>
</feature>
<feature type="domain" description="Peptidase S8/S53" evidence="12">
    <location>
        <begin position="136"/>
        <end position="588"/>
    </location>
</feature>
<feature type="active site" description="Charge relay system" evidence="9 10">
    <location>
        <position position="145"/>
    </location>
</feature>
<dbReference type="InterPro" id="IPR045051">
    <property type="entry name" value="SBT"/>
</dbReference>
<dbReference type="GO" id="GO:0009609">
    <property type="term" value="P:response to symbiotic bacterium"/>
    <property type="evidence" value="ECO:0007669"/>
    <property type="project" value="UniProtKB-ARBA"/>
</dbReference>
<dbReference type="PANTHER" id="PTHR10795">
    <property type="entry name" value="PROPROTEIN CONVERTASE SUBTILISIN/KEXIN"/>
    <property type="match status" value="1"/>
</dbReference>
<dbReference type="Pfam" id="PF05922">
    <property type="entry name" value="Inhibitor_I9"/>
    <property type="match status" value="2"/>
</dbReference>
<dbReference type="GO" id="GO:0005576">
    <property type="term" value="C:extracellular region"/>
    <property type="evidence" value="ECO:0007669"/>
    <property type="project" value="UniProtKB-SubCell"/>
</dbReference>
<keyword evidence="5 11" id="KW-0732">Signal</keyword>
<dbReference type="Gene3D" id="3.30.70.80">
    <property type="entry name" value="Peptidase S8 propeptide/proteinase inhibitor I9"/>
    <property type="match status" value="2"/>
</dbReference>
<feature type="domain" description="Peptidase S8/S53" evidence="12">
    <location>
        <begin position="877"/>
        <end position="1269"/>
    </location>
</feature>
<dbReference type="STRING" id="3750.A0A498HUF9"/>
<feature type="active site" description="Charge relay system" evidence="9 10">
    <location>
        <position position="546"/>
    </location>
</feature>
<feature type="signal peptide" evidence="11">
    <location>
        <begin position="1"/>
        <end position="20"/>
    </location>
</feature>
<keyword evidence="7 10" id="KW-0720">Serine protease</keyword>
<evidence type="ECO:0000313" key="16">
    <source>
        <dbReference type="Proteomes" id="UP000290289"/>
    </source>
</evidence>
<evidence type="ECO:0000256" key="8">
    <source>
        <dbReference type="ARBA" id="ARBA00023180"/>
    </source>
</evidence>
<dbReference type="Pfam" id="PF00082">
    <property type="entry name" value="Peptidase_S8"/>
    <property type="match status" value="2"/>
</dbReference>
<keyword evidence="3" id="KW-0964">Secreted</keyword>
<proteinExistence type="inferred from homology"/>
<organism evidence="15 16">
    <name type="scientific">Malus domestica</name>
    <name type="common">Apple</name>
    <name type="synonym">Pyrus malus</name>
    <dbReference type="NCBI Taxonomy" id="3750"/>
    <lineage>
        <taxon>Eukaryota</taxon>
        <taxon>Viridiplantae</taxon>
        <taxon>Streptophyta</taxon>
        <taxon>Embryophyta</taxon>
        <taxon>Tracheophyta</taxon>
        <taxon>Spermatophyta</taxon>
        <taxon>Magnoliopsida</taxon>
        <taxon>eudicotyledons</taxon>
        <taxon>Gunneridae</taxon>
        <taxon>Pentapetalae</taxon>
        <taxon>rosids</taxon>
        <taxon>fabids</taxon>
        <taxon>Rosales</taxon>
        <taxon>Rosaceae</taxon>
        <taxon>Amygdaloideae</taxon>
        <taxon>Maleae</taxon>
        <taxon>Malus</taxon>
    </lineage>
</organism>
<dbReference type="GO" id="GO:0004252">
    <property type="term" value="F:serine-type endopeptidase activity"/>
    <property type="evidence" value="ECO:0007669"/>
    <property type="project" value="UniProtKB-UniRule"/>
</dbReference>
<dbReference type="InterPro" id="IPR015500">
    <property type="entry name" value="Peptidase_S8_subtilisin-rel"/>
</dbReference>
<name>A0A498HUF9_MALDO</name>
<dbReference type="SUPFAM" id="SSF52743">
    <property type="entry name" value="Subtilisin-like"/>
    <property type="match status" value="2"/>
</dbReference>
<dbReference type="Gene3D" id="2.60.40.2310">
    <property type="match status" value="1"/>
</dbReference>
<dbReference type="Proteomes" id="UP000290289">
    <property type="component" value="Chromosome 15"/>
</dbReference>
<dbReference type="Pfam" id="PF17766">
    <property type="entry name" value="fn3_6"/>
    <property type="match status" value="1"/>
</dbReference>
<reference evidence="15 16" key="1">
    <citation type="submission" date="2018-10" db="EMBL/GenBank/DDBJ databases">
        <title>A high-quality apple genome assembly.</title>
        <authorList>
            <person name="Hu J."/>
        </authorList>
    </citation>
    <scope>NUCLEOTIDE SEQUENCE [LARGE SCALE GENOMIC DNA]</scope>
    <source>
        <strain evidence="16">cv. HFTH1</strain>
        <tissue evidence="15">Young leaf</tissue>
    </source>
</reference>
<evidence type="ECO:0000256" key="1">
    <source>
        <dbReference type="ARBA" id="ARBA00004613"/>
    </source>
</evidence>
<comment type="caution">
    <text evidence="15">The sequence shown here is derived from an EMBL/GenBank/DDBJ whole genome shotgun (WGS) entry which is preliminary data.</text>
</comment>
<evidence type="ECO:0000256" key="10">
    <source>
        <dbReference type="PROSITE-ProRule" id="PRU01240"/>
    </source>
</evidence>
<protein>
    <recommendedName>
        <fullName evidence="17">Peptidase S8/S53 domain-containing protein</fullName>
    </recommendedName>
</protein>
<dbReference type="PRINTS" id="PR00723">
    <property type="entry name" value="SUBTILISIN"/>
</dbReference>
<feature type="active site" description="Charge relay system" evidence="10">
    <location>
        <position position="945"/>
    </location>
</feature>
<evidence type="ECO:0000256" key="9">
    <source>
        <dbReference type="PIRSR" id="PIRSR615500-1"/>
    </source>
</evidence>
<feature type="chain" id="PRO_5019791757" description="Peptidase S8/S53 domain-containing protein" evidence="11">
    <location>
        <begin position="21"/>
        <end position="1283"/>
    </location>
</feature>
<comment type="subcellular location">
    <subcellularLocation>
        <location evidence="1">Secreted</location>
    </subcellularLocation>
</comment>
<feature type="domain" description="Inhibitor I9" evidence="13">
    <location>
        <begin position="29"/>
        <end position="108"/>
    </location>
</feature>
<dbReference type="CDD" id="cd04852">
    <property type="entry name" value="Peptidases_S8_3"/>
    <property type="match status" value="2"/>
</dbReference>
<feature type="active site" description="Charge relay system" evidence="9 10">
    <location>
        <position position="218"/>
    </location>
</feature>
<dbReference type="FunFam" id="3.30.70.80:FF:000003">
    <property type="entry name" value="Subtilisin-like protease SBT1.9"/>
    <property type="match status" value="2"/>
</dbReference>
<dbReference type="PROSITE" id="PS00138">
    <property type="entry name" value="SUBTILASE_SER"/>
    <property type="match status" value="2"/>
</dbReference>